<comment type="subcellular location">
    <subcellularLocation>
        <location evidence="8">Nucleus</location>
    </subcellularLocation>
</comment>
<name>A0A9P0FQH0_BRAAE</name>
<evidence type="ECO:0000256" key="9">
    <source>
        <dbReference type="SAM" id="MobiDB-lite"/>
    </source>
</evidence>
<evidence type="ECO:0000259" key="10">
    <source>
        <dbReference type="SMART" id="SM00990"/>
    </source>
</evidence>
<dbReference type="InterPro" id="IPR049132">
    <property type="entry name" value="FAN1-like_euk"/>
</dbReference>
<dbReference type="PANTHER" id="PTHR15749">
    <property type="entry name" value="FANCONI-ASSOCIATED NUCLEASE 1"/>
    <property type="match status" value="1"/>
</dbReference>
<keyword evidence="4 8" id="KW-0479">Metal-binding</keyword>
<dbReference type="Proteomes" id="UP001154078">
    <property type="component" value="Chromosome 9"/>
</dbReference>
<dbReference type="EC" id="3.1.4.1" evidence="8"/>
<feature type="region of interest" description="Disordered" evidence="9">
    <location>
        <begin position="42"/>
        <end position="63"/>
    </location>
</feature>
<protein>
    <recommendedName>
        <fullName evidence="8">Fanconi-associated nuclease</fullName>
        <ecNumber evidence="8">3.1.4.1</ecNumber>
    </recommendedName>
</protein>
<comment type="cofactor">
    <cofactor evidence="8">
        <name>Mg(2+)</name>
        <dbReference type="ChEBI" id="CHEBI:18420"/>
    </cofactor>
    <cofactor evidence="8">
        <name>Mn(2+)</name>
        <dbReference type="ChEBI" id="CHEBI:29035"/>
    </cofactor>
</comment>
<evidence type="ECO:0000256" key="7">
    <source>
        <dbReference type="ARBA" id="ARBA00023211"/>
    </source>
</evidence>
<organism evidence="11 12">
    <name type="scientific">Brassicogethes aeneus</name>
    <name type="common">Rape pollen beetle</name>
    <name type="synonym">Meligethes aeneus</name>
    <dbReference type="NCBI Taxonomy" id="1431903"/>
    <lineage>
        <taxon>Eukaryota</taxon>
        <taxon>Metazoa</taxon>
        <taxon>Ecdysozoa</taxon>
        <taxon>Arthropoda</taxon>
        <taxon>Hexapoda</taxon>
        <taxon>Insecta</taxon>
        <taxon>Pterygota</taxon>
        <taxon>Neoptera</taxon>
        <taxon>Endopterygota</taxon>
        <taxon>Coleoptera</taxon>
        <taxon>Polyphaga</taxon>
        <taxon>Cucujiformia</taxon>
        <taxon>Nitidulidae</taxon>
        <taxon>Meligethinae</taxon>
        <taxon>Brassicogethes</taxon>
    </lineage>
</organism>
<dbReference type="GO" id="GO:0046872">
    <property type="term" value="F:metal ion binding"/>
    <property type="evidence" value="ECO:0007669"/>
    <property type="project" value="UniProtKB-KW"/>
</dbReference>
<evidence type="ECO:0000256" key="8">
    <source>
        <dbReference type="RuleBase" id="RU365033"/>
    </source>
</evidence>
<keyword evidence="5 8" id="KW-0378">Hydrolase</keyword>
<dbReference type="GO" id="GO:0070336">
    <property type="term" value="F:flap-structured DNA binding"/>
    <property type="evidence" value="ECO:0007669"/>
    <property type="project" value="TreeGrafter"/>
</dbReference>
<dbReference type="EMBL" id="OV121140">
    <property type="protein sequence ID" value="CAH0563505.1"/>
    <property type="molecule type" value="Genomic_DNA"/>
</dbReference>
<evidence type="ECO:0000256" key="2">
    <source>
        <dbReference type="ARBA" id="ARBA00005533"/>
    </source>
</evidence>
<sequence length="818" mass="94607">MSSRKKGKSAKVSNDSLKQTSIMAAIMNMSVKKEGFKPSVKKEQFKPKLTDEPIEISSDEEPQVPLEKSSLVIEPLINSESDEEFLELLKENKKRVLNKRKCNSKIVSSTPVKQIATEIKPELSLINGCSSIDSSNDSDITLIYNPTTPDQTVKKVNKNLMDTSAFKKVKSIPQPDSITKKPINLLPLNLFVDVLTSVRNARQHKPLVKEDYGIIDTFLDLSQDYKFVIFKIFVRKDKWHNIFDFVKAINLDLDKEGIQLMYETLVRKGILDTDITQDDLYLLLNNLKREQVQTLYAKYKLGPSATNKDKMIDNLILSTKKQGCLTFAKSPEAILKENIKKMMVYYVKLKSNVSEAFDNFHLLNTFVNKEFYNISDFFFTAPNLVFPEAKLDECVVFATRKDFLKYSEARKFAHEMTECKDLNMLYETAETVYTQLQMIQENMEVKVEVPNSNPYIQRFTAKHVYIGVLSYCVKRLITNYPNEVLTWLTFLVENFGENPRVGNWYLNLSWINTQYLKPPNKDRGAELLIEALSNKSKFYSEIVLHELAQKARKLISAKKDRLSERLFVELNVVLPTDFVKFPTTPPIIATCLKSNKSGKKRDYFMNNLDGSRNFMGVEDVARRHYIDNEYYEDGAHCEGYLFQATYCLFFWDLIYEHHVPGTFISKYQTVPLDFYSIKFYENRRDVIDERLKQIESAWTDEEALDFLLKSWEKNSHRHSFCSLARIVEDPDILSTILLCVPRGVLAKIYARFAQSFGEFKSGMPDLLMWDTAGKRHKMVEVKGYGDKLQTNQKVWIQHLLTFGANVEVCLVNSQAKKK</sequence>
<dbReference type="OrthoDB" id="76364at2759"/>
<dbReference type="GO" id="GO:0005634">
    <property type="term" value="C:nucleus"/>
    <property type="evidence" value="ECO:0007669"/>
    <property type="project" value="UniProtKB-SubCell"/>
</dbReference>
<feature type="domain" description="VRR-NUC" evidence="10">
    <location>
        <begin position="698"/>
        <end position="813"/>
    </location>
</feature>
<dbReference type="InterPro" id="IPR011856">
    <property type="entry name" value="tRNA_endonuc-like_dom_sf"/>
</dbReference>
<feature type="compositionally biased region" description="Basic and acidic residues" evidence="9">
    <location>
        <begin position="42"/>
        <end position="51"/>
    </location>
</feature>
<keyword evidence="8" id="KW-0234">DNA repair</keyword>
<feature type="compositionally biased region" description="Acidic residues" evidence="9">
    <location>
        <begin position="52"/>
        <end position="62"/>
    </location>
</feature>
<evidence type="ECO:0000256" key="1">
    <source>
        <dbReference type="ARBA" id="ARBA00000983"/>
    </source>
</evidence>
<comment type="function">
    <text evidence="8">Nuclease required for the repair of DNA interstrand cross-links (ICL). Acts as a 5'-3' exonuclease that anchors at a cut end of DNA and cleaves DNA successively at every third nucleotide, allowing to excise an ICL from one strand through flanking incisions.</text>
</comment>
<accession>A0A9P0FQH0</accession>
<dbReference type="AlphaFoldDB" id="A0A9P0FQH0"/>
<gene>
    <name evidence="11" type="ORF">MELIAE_LOCUS12313</name>
</gene>
<dbReference type="Pfam" id="PF08774">
    <property type="entry name" value="VRR_NUC"/>
    <property type="match status" value="1"/>
</dbReference>
<dbReference type="InterPro" id="IPR033315">
    <property type="entry name" value="Fan1-like"/>
</dbReference>
<evidence type="ECO:0000256" key="5">
    <source>
        <dbReference type="ARBA" id="ARBA00022801"/>
    </source>
</evidence>
<keyword evidence="12" id="KW-1185">Reference proteome</keyword>
<keyword evidence="8" id="KW-0539">Nucleus</keyword>
<dbReference type="PANTHER" id="PTHR15749:SF4">
    <property type="entry name" value="FANCONI-ASSOCIATED NUCLEASE 1"/>
    <property type="match status" value="1"/>
</dbReference>
<dbReference type="GO" id="GO:0008409">
    <property type="term" value="F:5'-3' exonuclease activity"/>
    <property type="evidence" value="ECO:0007669"/>
    <property type="project" value="TreeGrafter"/>
</dbReference>
<evidence type="ECO:0000256" key="3">
    <source>
        <dbReference type="ARBA" id="ARBA00022722"/>
    </source>
</evidence>
<proteinExistence type="inferred from homology"/>
<dbReference type="GO" id="GO:0004528">
    <property type="term" value="F:phosphodiesterase I activity"/>
    <property type="evidence" value="ECO:0007669"/>
    <property type="project" value="UniProtKB-EC"/>
</dbReference>
<dbReference type="GO" id="GO:0017108">
    <property type="term" value="F:5'-flap endonuclease activity"/>
    <property type="evidence" value="ECO:0007669"/>
    <property type="project" value="TreeGrafter"/>
</dbReference>
<comment type="similarity">
    <text evidence="2 8">Belongs to the FAN1 family.</text>
</comment>
<evidence type="ECO:0000313" key="12">
    <source>
        <dbReference type="Proteomes" id="UP001154078"/>
    </source>
</evidence>
<evidence type="ECO:0000256" key="4">
    <source>
        <dbReference type="ARBA" id="ARBA00022723"/>
    </source>
</evidence>
<reference evidence="11" key="1">
    <citation type="submission" date="2021-12" db="EMBL/GenBank/DDBJ databases">
        <authorList>
            <person name="King R."/>
        </authorList>
    </citation>
    <scope>NUCLEOTIDE SEQUENCE</scope>
</reference>
<keyword evidence="8" id="KW-0227">DNA damage</keyword>
<comment type="catalytic activity">
    <reaction evidence="1 8">
        <text>Hydrolytically removes 5'-nucleotides successively from the 3'-hydroxy termini of 3'-hydroxy-terminated oligonucleotides.</text>
        <dbReference type="EC" id="3.1.4.1"/>
    </reaction>
</comment>
<dbReference type="SMART" id="SM00990">
    <property type="entry name" value="VRR_NUC"/>
    <property type="match status" value="1"/>
</dbReference>
<dbReference type="GO" id="GO:0036297">
    <property type="term" value="P:interstrand cross-link repair"/>
    <property type="evidence" value="ECO:0007669"/>
    <property type="project" value="InterPro"/>
</dbReference>
<dbReference type="Gene3D" id="3.40.1350.10">
    <property type="match status" value="1"/>
</dbReference>
<evidence type="ECO:0000256" key="6">
    <source>
        <dbReference type="ARBA" id="ARBA00022842"/>
    </source>
</evidence>
<keyword evidence="3 8" id="KW-0540">Nuclease</keyword>
<keyword evidence="7 8" id="KW-0464">Manganese</keyword>
<dbReference type="CDD" id="cd22326">
    <property type="entry name" value="FAN1-like"/>
    <property type="match status" value="1"/>
</dbReference>
<evidence type="ECO:0000313" key="11">
    <source>
        <dbReference type="EMBL" id="CAH0563505.1"/>
    </source>
</evidence>
<keyword evidence="6 8" id="KW-0460">Magnesium</keyword>
<dbReference type="InterPro" id="IPR014883">
    <property type="entry name" value="VRR_NUC"/>
</dbReference>